<dbReference type="SUPFAM" id="SSF47384">
    <property type="entry name" value="Homodimeric domain of signal transducing histidine kinase"/>
    <property type="match status" value="1"/>
</dbReference>
<sequence length="458" mass="47709">MGRAATGTPGVWQSDLVTPRRKAPAAPAGRPDGRPLRRRVLGAMVGVATLAVTLFAIPLGVAMERLYHDDSAAALGRDASWIAAVVPDDVLSGRVPSVTLPRGLPSRLAVGFYGGGGQRIAGQGPARSDAATDALDGQVHEDIEHGYLVVAAPIPSDEKLAGVVRVALPYGTVRARVVRAWILMAALAVTVIGLAAAFALRQSARLAAPLEDLTMSAEALGSGDFSVRTPRSDVREANAVGVALEATARRLGDMLDRERAFNADVSHQLRTPLTGMLLGLESALSRPDADLRAAIGTAVERGERLRTTIEDLVRLRRGGGDGERLDVRALVEEAAAHGRGTLTDDDRRVTVSLPAEVPEVVASAAAVRQILHVLLDNAAVHGAGDVAVEVSDLGDGVAIEVSDQGPGIPEGRDVFAGPSHDGHGIGLPLARSLAEAEGGRLILRRPAPPVFSLLLPTR</sequence>
<dbReference type="InterPro" id="IPR003660">
    <property type="entry name" value="HAMP_dom"/>
</dbReference>
<dbReference type="InterPro" id="IPR003661">
    <property type="entry name" value="HisK_dim/P_dom"/>
</dbReference>
<evidence type="ECO:0000256" key="4">
    <source>
        <dbReference type="ARBA" id="ARBA00022553"/>
    </source>
</evidence>
<comment type="subcellular location">
    <subcellularLocation>
        <location evidence="2">Cell membrane</location>
    </subcellularLocation>
</comment>
<dbReference type="Gene3D" id="3.30.565.10">
    <property type="entry name" value="Histidine kinase-like ATPase, C-terminal domain"/>
    <property type="match status" value="1"/>
</dbReference>
<name>A0ABQ4G1X2_9ACTN</name>
<evidence type="ECO:0000256" key="9">
    <source>
        <dbReference type="ARBA" id="ARBA00023012"/>
    </source>
</evidence>
<dbReference type="InterPro" id="IPR036097">
    <property type="entry name" value="HisK_dim/P_sf"/>
</dbReference>
<keyword evidence="7 15" id="KW-0418">Kinase</keyword>
<feature type="transmembrane region" description="Helical" evidence="12">
    <location>
        <begin position="40"/>
        <end position="61"/>
    </location>
</feature>
<dbReference type="InterPro" id="IPR050428">
    <property type="entry name" value="TCS_sensor_his_kinase"/>
</dbReference>
<dbReference type="Pfam" id="PF02518">
    <property type="entry name" value="HATPase_c"/>
    <property type="match status" value="1"/>
</dbReference>
<dbReference type="Gene3D" id="6.10.340.10">
    <property type="match status" value="1"/>
</dbReference>
<dbReference type="EC" id="2.7.13.3" evidence="3"/>
<keyword evidence="9" id="KW-0902">Two-component regulatory system</keyword>
<dbReference type="PRINTS" id="PR00344">
    <property type="entry name" value="BCTRLSENSOR"/>
</dbReference>
<gene>
    <name evidence="15" type="ORF">Mco01_40660</name>
</gene>
<proteinExistence type="predicted"/>
<evidence type="ECO:0000256" key="8">
    <source>
        <dbReference type="ARBA" id="ARBA00022989"/>
    </source>
</evidence>
<dbReference type="InterPro" id="IPR036890">
    <property type="entry name" value="HATPase_C_sf"/>
</dbReference>
<reference evidence="15 16" key="1">
    <citation type="submission" date="2021-01" db="EMBL/GenBank/DDBJ databases">
        <title>Whole genome shotgun sequence of Microbispora corallina NBRC 16416.</title>
        <authorList>
            <person name="Komaki H."/>
            <person name="Tamura T."/>
        </authorList>
    </citation>
    <scope>NUCLEOTIDE SEQUENCE [LARGE SCALE GENOMIC DNA]</scope>
    <source>
        <strain evidence="15 16">NBRC 16416</strain>
    </source>
</reference>
<dbReference type="CDD" id="cd00082">
    <property type="entry name" value="HisKA"/>
    <property type="match status" value="1"/>
</dbReference>
<evidence type="ECO:0000256" key="12">
    <source>
        <dbReference type="SAM" id="Phobius"/>
    </source>
</evidence>
<feature type="domain" description="Histidine kinase" evidence="13">
    <location>
        <begin position="264"/>
        <end position="458"/>
    </location>
</feature>
<dbReference type="Proteomes" id="UP000603904">
    <property type="component" value="Unassembled WGS sequence"/>
</dbReference>
<dbReference type="SMART" id="SM00388">
    <property type="entry name" value="HisKA"/>
    <property type="match status" value="1"/>
</dbReference>
<dbReference type="SMART" id="SM00387">
    <property type="entry name" value="HATPase_c"/>
    <property type="match status" value="1"/>
</dbReference>
<dbReference type="InterPro" id="IPR004358">
    <property type="entry name" value="Sig_transdc_His_kin-like_C"/>
</dbReference>
<comment type="caution">
    <text evidence="15">The sequence shown here is derived from an EMBL/GenBank/DDBJ whole genome shotgun (WGS) entry which is preliminary data.</text>
</comment>
<keyword evidence="6 12" id="KW-0812">Transmembrane</keyword>
<accession>A0ABQ4G1X2</accession>
<evidence type="ECO:0000259" key="14">
    <source>
        <dbReference type="PROSITE" id="PS50885"/>
    </source>
</evidence>
<evidence type="ECO:0000259" key="13">
    <source>
        <dbReference type="PROSITE" id="PS50109"/>
    </source>
</evidence>
<dbReference type="PROSITE" id="PS50109">
    <property type="entry name" value="HIS_KIN"/>
    <property type="match status" value="1"/>
</dbReference>
<keyword evidence="5" id="KW-0808">Transferase</keyword>
<evidence type="ECO:0000256" key="10">
    <source>
        <dbReference type="ARBA" id="ARBA00023136"/>
    </source>
</evidence>
<evidence type="ECO:0000256" key="7">
    <source>
        <dbReference type="ARBA" id="ARBA00022777"/>
    </source>
</evidence>
<keyword evidence="4" id="KW-0597">Phosphoprotein</keyword>
<evidence type="ECO:0000313" key="16">
    <source>
        <dbReference type="Proteomes" id="UP000603904"/>
    </source>
</evidence>
<dbReference type="SMART" id="SM00304">
    <property type="entry name" value="HAMP"/>
    <property type="match status" value="1"/>
</dbReference>
<evidence type="ECO:0000256" key="1">
    <source>
        <dbReference type="ARBA" id="ARBA00000085"/>
    </source>
</evidence>
<dbReference type="Pfam" id="PF00512">
    <property type="entry name" value="HisKA"/>
    <property type="match status" value="1"/>
</dbReference>
<keyword evidence="8 12" id="KW-1133">Transmembrane helix</keyword>
<dbReference type="PROSITE" id="PS50885">
    <property type="entry name" value="HAMP"/>
    <property type="match status" value="1"/>
</dbReference>
<dbReference type="InterPro" id="IPR005467">
    <property type="entry name" value="His_kinase_dom"/>
</dbReference>
<dbReference type="PANTHER" id="PTHR45436:SF5">
    <property type="entry name" value="SENSOR HISTIDINE KINASE TRCS"/>
    <property type="match status" value="1"/>
</dbReference>
<dbReference type="GO" id="GO:0016301">
    <property type="term" value="F:kinase activity"/>
    <property type="evidence" value="ECO:0007669"/>
    <property type="project" value="UniProtKB-KW"/>
</dbReference>
<protein>
    <recommendedName>
        <fullName evidence="3">histidine kinase</fullName>
        <ecNumber evidence="3">2.7.13.3</ecNumber>
    </recommendedName>
</protein>
<evidence type="ECO:0000256" key="3">
    <source>
        <dbReference type="ARBA" id="ARBA00012438"/>
    </source>
</evidence>
<evidence type="ECO:0000256" key="5">
    <source>
        <dbReference type="ARBA" id="ARBA00022679"/>
    </source>
</evidence>
<feature type="domain" description="HAMP" evidence="14">
    <location>
        <begin position="204"/>
        <end position="256"/>
    </location>
</feature>
<feature type="transmembrane region" description="Helical" evidence="12">
    <location>
        <begin position="178"/>
        <end position="200"/>
    </location>
</feature>
<dbReference type="PANTHER" id="PTHR45436">
    <property type="entry name" value="SENSOR HISTIDINE KINASE YKOH"/>
    <property type="match status" value="1"/>
</dbReference>
<keyword evidence="16" id="KW-1185">Reference proteome</keyword>
<dbReference type="SUPFAM" id="SSF55874">
    <property type="entry name" value="ATPase domain of HSP90 chaperone/DNA topoisomerase II/histidine kinase"/>
    <property type="match status" value="1"/>
</dbReference>
<dbReference type="InterPro" id="IPR003594">
    <property type="entry name" value="HATPase_dom"/>
</dbReference>
<comment type="catalytic activity">
    <reaction evidence="1">
        <text>ATP + protein L-histidine = ADP + protein N-phospho-L-histidine.</text>
        <dbReference type="EC" id="2.7.13.3"/>
    </reaction>
</comment>
<keyword evidence="10 12" id="KW-0472">Membrane</keyword>
<evidence type="ECO:0000256" key="2">
    <source>
        <dbReference type="ARBA" id="ARBA00004236"/>
    </source>
</evidence>
<feature type="region of interest" description="Disordered" evidence="11">
    <location>
        <begin position="1"/>
        <end position="35"/>
    </location>
</feature>
<evidence type="ECO:0000256" key="6">
    <source>
        <dbReference type="ARBA" id="ARBA00022692"/>
    </source>
</evidence>
<organism evidence="15 16">
    <name type="scientific">Microbispora corallina</name>
    <dbReference type="NCBI Taxonomy" id="83302"/>
    <lineage>
        <taxon>Bacteria</taxon>
        <taxon>Bacillati</taxon>
        <taxon>Actinomycetota</taxon>
        <taxon>Actinomycetes</taxon>
        <taxon>Streptosporangiales</taxon>
        <taxon>Streptosporangiaceae</taxon>
        <taxon>Microbispora</taxon>
    </lineage>
</organism>
<dbReference type="Gene3D" id="1.10.287.130">
    <property type="match status" value="1"/>
</dbReference>
<evidence type="ECO:0000313" key="15">
    <source>
        <dbReference type="EMBL" id="GIH41066.1"/>
    </source>
</evidence>
<evidence type="ECO:0000256" key="11">
    <source>
        <dbReference type="SAM" id="MobiDB-lite"/>
    </source>
</evidence>
<dbReference type="EMBL" id="BOOC01000018">
    <property type="protein sequence ID" value="GIH41066.1"/>
    <property type="molecule type" value="Genomic_DNA"/>
</dbReference>